<dbReference type="InterPro" id="IPR000212">
    <property type="entry name" value="DNA_helicase_UvrD/REP"/>
</dbReference>
<evidence type="ECO:0000313" key="7">
    <source>
        <dbReference type="EMBL" id="OLR56568.1"/>
    </source>
</evidence>
<comment type="caution">
    <text evidence="7">The sequence shown here is derived from an EMBL/GenBank/DDBJ whole genome shotgun (WGS) entry which is preliminary data.</text>
</comment>
<keyword evidence="1 5" id="KW-0547">Nucleotide-binding</keyword>
<evidence type="ECO:0000256" key="4">
    <source>
        <dbReference type="ARBA" id="ARBA00022840"/>
    </source>
</evidence>
<sequence>MDTLTLEKEVLEALQCIKNGENFILEGGAGSGKTYSLISLINALTEELPDIKIVCITYTNNAVAEILSRIENENLCVSTIHEFIWALIRKYQNEIKDILVGLINDDNEKNFKKPKNFSEDLISKEYFENLYVDYDEYYSVTPNDENRVKISHDHILIVAEKMFEKYKKIADILKDIADCIFVDEYQDTSPLVADILLKHLEQSNKKNVIGFFGDSMQSIYDDGVGNLNQYNLTKIVKTQNRRNPRVVIEVANKFRDDDIEQRPSEDTNAPNMENGIIREGSIKFLYGNEADDFISIKEKSIFESWNFSDGKQTKELRLTHKYNAEMAGFKGLYDLYNADLIITLISKIKEKIDKGNLDSDKTLGELALEVKPIYKKVELLDQINGNEIYQSIYSVLEGMSWEEACEKCKVTKESLMSYKLNGMSGRYEANSYRDRILRRLDILEEIIELYEANKFNDFLRITKFSIHDRNDKICLKQAIDYLVSEDNQTIEDVLKFAEVKGLLKEDELFNDYILNKGFYLWERIKKITFNQYRKSVLYLKEFSPICTQHSVKGSEYDNVLLVLESDWNKYDFNTLFGKGSSNSNVQLRTKKLFYVCITRAKKNLIIYMPTNDSDILGKAKDFFGEENVIDISSIE</sequence>
<reference evidence="7 8" key="1">
    <citation type="journal article" date="2016" name="Appl. Environ. Microbiol.">
        <title>Function and Phylogeny of Bacterial Butyryl Coenzyme A:Acetate Transferases and Their Diversity in the Proximal Colon of Swine.</title>
        <authorList>
            <person name="Trachsel J."/>
            <person name="Bayles D.O."/>
            <person name="Looft T."/>
            <person name="Levine U.Y."/>
            <person name="Allen H.K."/>
        </authorList>
    </citation>
    <scope>NUCLEOTIDE SEQUENCE [LARGE SCALE GENOMIC DNA]</scope>
    <source>
        <strain evidence="7 8">68-3-10</strain>
    </source>
</reference>
<dbReference type="AlphaFoldDB" id="A0A1Q9JK30"/>
<keyword evidence="8" id="KW-1185">Reference proteome</keyword>
<dbReference type="PANTHER" id="PTHR11070:SF3">
    <property type="entry name" value="DNA 3'-5' HELICASE"/>
    <property type="match status" value="1"/>
</dbReference>
<keyword evidence="2 5" id="KW-0378">Hydrolase</keyword>
<dbReference type="Proteomes" id="UP000187404">
    <property type="component" value="Unassembled WGS sequence"/>
</dbReference>
<dbReference type="PANTHER" id="PTHR11070">
    <property type="entry name" value="UVRD / RECB / PCRA DNA HELICASE FAMILY MEMBER"/>
    <property type="match status" value="1"/>
</dbReference>
<dbReference type="GO" id="GO:0043138">
    <property type="term" value="F:3'-5' DNA helicase activity"/>
    <property type="evidence" value="ECO:0007669"/>
    <property type="project" value="TreeGrafter"/>
</dbReference>
<dbReference type="PROSITE" id="PS51198">
    <property type="entry name" value="UVRD_HELICASE_ATP_BIND"/>
    <property type="match status" value="1"/>
</dbReference>
<dbReference type="InterPro" id="IPR027351">
    <property type="entry name" value="(+)RNA_virus_helicase_core_dom"/>
</dbReference>
<evidence type="ECO:0000256" key="1">
    <source>
        <dbReference type="ARBA" id="ARBA00022741"/>
    </source>
</evidence>
<dbReference type="Pfam" id="PF01443">
    <property type="entry name" value="Viral_helicase1"/>
    <property type="match status" value="1"/>
</dbReference>
<keyword evidence="4 5" id="KW-0067">ATP-binding</keyword>
<evidence type="ECO:0000313" key="8">
    <source>
        <dbReference type="Proteomes" id="UP000187404"/>
    </source>
</evidence>
<keyword evidence="3 5" id="KW-0347">Helicase</keyword>
<feature type="binding site" evidence="5">
    <location>
        <begin position="27"/>
        <end position="34"/>
    </location>
    <ligand>
        <name>ATP</name>
        <dbReference type="ChEBI" id="CHEBI:30616"/>
    </ligand>
</feature>
<dbReference type="RefSeq" id="WP_075714296.1">
    <property type="nucleotide sequence ID" value="NZ_MJIE01000001.1"/>
</dbReference>
<dbReference type="GO" id="GO:0000725">
    <property type="term" value="P:recombinational repair"/>
    <property type="evidence" value="ECO:0007669"/>
    <property type="project" value="TreeGrafter"/>
</dbReference>
<dbReference type="GO" id="GO:0003677">
    <property type="term" value="F:DNA binding"/>
    <property type="evidence" value="ECO:0007669"/>
    <property type="project" value="InterPro"/>
</dbReference>
<evidence type="ECO:0000256" key="5">
    <source>
        <dbReference type="PROSITE-ProRule" id="PRU00560"/>
    </source>
</evidence>
<proteinExistence type="predicted"/>
<protein>
    <submittedName>
        <fullName evidence="7">DNA helicase UvrD</fullName>
    </submittedName>
</protein>
<evidence type="ECO:0000256" key="2">
    <source>
        <dbReference type="ARBA" id="ARBA00022801"/>
    </source>
</evidence>
<dbReference type="InterPro" id="IPR027417">
    <property type="entry name" value="P-loop_NTPase"/>
</dbReference>
<feature type="domain" description="UvrD-like helicase ATP-binding" evidence="6">
    <location>
        <begin position="6"/>
        <end position="257"/>
    </location>
</feature>
<organism evidence="7 8">
    <name type="scientific">Hornefia porci</name>
    <dbReference type="NCBI Taxonomy" id="2652292"/>
    <lineage>
        <taxon>Bacteria</taxon>
        <taxon>Bacillati</taxon>
        <taxon>Bacillota</taxon>
        <taxon>Clostridia</taxon>
        <taxon>Peptostreptococcales</taxon>
        <taxon>Anaerovoracaceae</taxon>
        <taxon>Hornefia</taxon>
    </lineage>
</organism>
<dbReference type="Gene3D" id="3.40.50.300">
    <property type="entry name" value="P-loop containing nucleotide triphosphate hydrolases"/>
    <property type="match status" value="2"/>
</dbReference>
<evidence type="ECO:0000256" key="3">
    <source>
        <dbReference type="ARBA" id="ARBA00022806"/>
    </source>
</evidence>
<name>A0A1Q9JK30_9FIRM</name>
<dbReference type="STRING" id="1261640.BHK98_11120"/>
<accession>A0A1Q9JK30</accession>
<dbReference type="GO" id="GO:0005829">
    <property type="term" value="C:cytosol"/>
    <property type="evidence" value="ECO:0007669"/>
    <property type="project" value="TreeGrafter"/>
</dbReference>
<dbReference type="GO" id="GO:0005524">
    <property type="term" value="F:ATP binding"/>
    <property type="evidence" value="ECO:0007669"/>
    <property type="project" value="UniProtKB-UniRule"/>
</dbReference>
<dbReference type="EMBL" id="MJIE01000001">
    <property type="protein sequence ID" value="OLR56568.1"/>
    <property type="molecule type" value="Genomic_DNA"/>
</dbReference>
<dbReference type="InterPro" id="IPR014016">
    <property type="entry name" value="UvrD-like_ATP-bd"/>
</dbReference>
<dbReference type="GO" id="GO:0016787">
    <property type="term" value="F:hydrolase activity"/>
    <property type="evidence" value="ECO:0007669"/>
    <property type="project" value="UniProtKB-UniRule"/>
</dbReference>
<dbReference type="OrthoDB" id="9765670at2"/>
<gene>
    <name evidence="7" type="ORF">BHK98_11120</name>
</gene>
<dbReference type="Pfam" id="PF13245">
    <property type="entry name" value="AAA_19"/>
    <property type="match status" value="1"/>
</dbReference>
<evidence type="ECO:0000259" key="6">
    <source>
        <dbReference type="PROSITE" id="PS51198"/>
    </source>
</evidence>
<dbReference type="SUPFAM" id="SSF52540">
    <property type="entry name" value="P-loop containing nucleoside triphosphate hydrolases"/>
    <property type="match status" value="1"/>
</dbReference>